<dbReference type="EMBL" id="AP022595">
    <property type="protein sequence ID" value="BBY58972.1"/>
    <property type="molecule type" value="Genomic_DNA"/>
</dbReference>
<dbReference type="GO" id="GO:0003677">
    <property type="term" value="F:DNA binding"/>
    <property type="evidence" value="ECO:0007669"/>
    <property type="project" value="InterPro"/>
</dbReference>
<dbReference type="PANTHER" id="PTHR43236">
    <property type="entry name" value="ANTITOXIN HIGA1"/>
    <property type="match status" value="1"/>
</dbReference>
<dbReference type="KEGG" id="msar:MSAR_21080"/>
<dbReference type="PROSITE" id="PS50943">
    <property type="entry name" value="HTH_CROC1"/>
    <property type="match status" value="1"/>
</dbReference>
<dbReference type="SUPFAM" id="SSF47413">
    <property type="entry name" value="lambda repressor-like DNA-binding domains"/>
    <property type="match status" value="1"/>
</dbReference>
<dbReference type="CDD" id="cd00093">
    <property type="entry name" value="HTH_XRE"/>
    <property type="match status" value="1"/>
</dbReference>
<accession>A0A7I7SPR3</accession>
<dbReference type="InterPro" id="IPR001387">
    <property type="entry name" value="Cro/C1-type_HTH"/>
</dbReference>
<dbReference type="AlphaFoldDB" id="A0A7I7SPR3"/>
<keyword evidence="3" id="KW-1185">Reference proteome</keyword>
<proteinExistence type="predicted"/>
<name>A0A7I7SPR3_9MYCO</name>
<evidence type="ECO:0000313" key="2">
    <source>
        <dbReference type="EMBL" id="BBY58972.1"/>
    </source>
</evidence>
<feature type="domain" description="HTH cro/C1-type" evidence="1">
    <location>
        <begin position="20"/>
        <end position="72"/>
    </location>
</feature>
<dbReference type="InterPro" id="IPR010982">
    <property type="entry name" value="Lambda_DNA-bd_dom_sf"/>
</dbReference>
<reference evidence="2 3" key="1">
    <citation type="journal article" date="2019" name="Emerg. Microbes Infect.">
        <title>Comprehensive subspecies identification of 175 nontuberculous mycobacteria species based on 7547 genomic profiles.</title>
        <authorList>
            <person name="Matsumoto Y."/>
            <person name="Kinjo T."/>
            <person name="Motooka D."/>
            <person name="Nabeya D."/>
            <person name="Jung N."/>
            <person name="Uechi K."/>
            <person name="Horii T."/>
            <person name="Iida T."/>
            <person name="Fujita J."/>
            <person name="Nakamura S."/>
        </authorList>
    </citation>
    <scope>NUCLEOTIDE SEQUENCE [LARGE SCALE GENOMIC DNA]</scope>
    <source>
        <strain evidence="2 3">JCM 30395</strain>
    </source>
</reference>
<protein>
    <recommendedName>
        <fullName evidence="1">HTH cro/C1-type domain-containing protein</fullName>
    </recommendedName>
</protein>
<dbReference type="Proteomes" id="UP000466445">
    <property type="component" value="Chromosome"/>
</dbReference>
<evidence type="ECO:0000259" key="1">
    <source>
        <dbReference type="PROSITE" id="PS50943"/>
    </source>
</evidence>
<dbReference type="Gene3D" id="1.10.260.40">
    <property type="entry name" value="lambda repressor-like DNA-binding domains"/>
    <property type="match status" value="1"/>
</dbReference>
<dbReference type="PANTHER" id="PTHR43236:SF1">
    <property type="entry name" value="BLL7220 PROTEIN"/>
    <property type="match status" value="1"/>
</dbReference>
<dbReference type="SMART" id="SM00530">
    <property type="entry name" value="HTH_XRE"/>
    <property type="match status" value="1"/>
</dbReference>
<evidence type="ECO:0000313" key="3">
    <source>
        <dbReference type="Proteomes" id="UP000466445"/>
    </source>
</evidence>
<gene>
    <name evidence="2" type="ORF">MSAR_21080</name>
</gene>
<dbReference type="InterPro" id="IPR052345">
    <property type="entry name" value="Rad_response_metalloprotease"/>
</dbReference>
<dbReference type="Pfam" id="PF13560">
    <property type="entry name" value="HTH_31"/>
    <property type="match status" value="1"/>
</dbReference>
<sequence length="166" mass="18472">MDFDRVDAEHPDRFLDPDRIRIARARRGLTKAELARALGVTPRSITRYESGEAPRDSAETLSQALEFPAEFFTAPDAPEIEMRTVSFRAARRATARHRGAAVAAGSIGIEIDRWISRRFILPLVDVPTHPGEQPRLAARLVRAEWGLGTRPLPNAVQLAESRGVRV</sequence>
<organism evidence="2 3">
    <name type="scientific">Mycolicibacterium sarraceniae</name>
    <dbReference type="NCBI Taxonomy" id="1534348"/>
    <lineage>
        <taxon>Bacteria</taxon>
        <taxon>Bacillati</taxon>
        <taxon>Actinomycetota</taxon>
        <taxon>Actinomycetes</taxon>
        <taxon>Mycobacteriales</taxon>
        <taxon>Mycobacteriaceae</taxon>
        <taxon>Mycolicibacterium</taxon>
    </lineage>
</organism>